<name>A0AAD5LSB2_PYTIN</name>
<dbReference type="Gene3D" id="2.40.70.10">
    <property type="entry name" value="Acid Proteases"/>
    <property type="match status" value="1"/>
</dbReference>
<gene>
    <name evidence="1" type="ORF">P43SY_011043</name>
</gene>
<dbReference type="EMBL" id="JAKCXM010001463">
    <property type="protein sequence ID" value="KAJ0390940.1"/>
    <property type="molecule type" value="Genomic_DNA"/>
</dbReference>
<dbReference type="InterPro" id="IPR021109">
    <property type="entry name" value="Peptidase_aspartic_dom_sf"/>
</dbReference>
<proteinExistence type="predicted"/>
<dbReference type="CDD" id="cd00303">
    <property type="entry name" value="retropepsin_like"/>
    <property type="match status" value="1"/>
</dbReference>
<accession>A0AAD5LSB2</accession>
<protein>
    <recommendedName>
        <fullName evidence="3">Peptidase A2 domain-containing protein</fullName>
    </recommendedName>
</protein>
<organism evidence="1 2">
    <name type="scientific">Pythium insidiosum</name>
    <name type="common">Pythiosis disease agent</name>
    <dbReference type="NCBI Taxonomy" id="114742"/>
    <lineage>
        <taxon>Eukaryota</taxon>
        <taxon>Sar</taxon>
        <taxon>Stramenopiles</taxon>
        <taxon>Oomycota</taxon>
        <taxon>Peronosporomycetes</taxon>
        <taxon>Pythiales</taxon>
        <taxon>Pythiaceae</taxon>
        <taxon>Pythium</taxon>
    </lineage>
</organism>
<sequence length="288" mass="31107">MGCLNTNKNHGLPVTNEARSFLTSAKPAAESAEPVDEADWRTTFRLQPGERRGWWSYYPEPAGHAGIALIHGAVCNHRVDILLDSGSTTSILSLDLARRLGLELKFDERLKVKGIGGVVTYVTAKAVVKITLGMSVVYYVELLCGNIGDGIDCLLGMDFMVSAGVRLSAYEGTVRLPDEESIPLVASGPRPTRSTKIEVCSASPLHAIPGMTAVVPIVYGRRFAQKLQVWLCRGPNWLTTLVIDEEGRPKSVRVANISAKPVVLTARPAVAHLVEEGHLPDRTTSGTV</sequence>
<evidence type="ECO:0000313" key="1">
    <source>
        <dbReference type="EMBL" id="KAJ0390940.1"/>
    </source>
</evidence>
<dbReference type="SUPFAM" id="SSF50630">
    <property type="entry name" value="Acid proteases"/>
    <property type="match status" value="1"/>
</dbReference>
<dbReference type="Pfam" id="PF13650">
    <property type="entry name" value="Asp_protease_2"/>
    <property type="match status" value="1"/>
</dbReference>
<comment type="caution">
    <text evidence="1">The sequence shown here is derived from an EMBL/GenBank/DDBJ whole genome shotgun (WGS) entry which is preliminary data.</text>
</comment>
<evidence type="ECO:0008006" key="3">
    <source>
        <dbReference type="Google" id="ProtNLM"/>
    </source>
</evidence>
<dbReference type="Proteomes" id="UP001209570">
    <property type="component" value="Unassembled WGS sequence"/>
</dbReference>
<dbReference type="AlphaFoldDB" id="A0AAD5LSB2"/>
<evidence type="ECO:0000313" key="2">
    <source>
        <dbReference type="Proteomes" id="UP001209570"/>
    </source>
</evidence>
<reference evidence="1" key="1">
    <citation type="submission" date="2021-12" db="EMBL/GenBank/DDBJ databases">
        <title>Prjna785345.</title>
        <authorList>
            <person name="Rujirawat T."/>
            <person name="Krajaejun T."/>
        </authorList>
    </citation>
    <scope>NUCLEOTIDE SEQUENCE</scope>
    <source>
        <strain evidence="1">Pi057C3</strain>
    </source>
</reference>
<keyword evidence="2" id="KW-1185">Reference proteome</keyword>